<dbReference type="RefSeq" id="YP_009798738.1">
    <property type="nucleotide sequence ID" value="NC_047931.1"/>
</dbReference>
<reference evidence="1 2" key="1">
    <citation type="submission" date="2018-01" db="EMBL/GenBank/DDBJ databases">
        <title>Lactobacillus phages that infect wine-derived L. plantarum strains.</title>
        <authorList>
            <person name="Kyrkou I."/>
            <person name="Hestbjerg Hansen L."/>
        </authorList>
    </citation>
    <scope>NUCLEOTIDE SEQUENCE [LARGE SCALE GENOMIC DNA]</scope>
</reference>
<proteinExistence type="predicted"/>
<dbReference type="Proteomes" id="UP000241031">
    <property type="component" value="Segment"/>
</dbReference>
<protein>
    <submittedName>
        <fullName evidence="1">Uncharacterized protein</fullName>
    </submittedName>
</protein>
<dbReference type="GeneID" id="54989209"/>
<accession>A0A2P0ZKV9</accession>
<keyword evidence="2" id="KW-1185">Reference proteome</keyword>
<organism evidence="1 2">
    <name type="scientific">Lactobacillus phage Maenad</name>
    <dbReference type="NCBI Taxonomy" id="2079431"/>
    <lineage>
        <taxon>Viruses</taxon>
        <taxon>Duplodnaviria</taxon>
        <taxon>Heunggongvirae</taxon>
        <taxon>Uroviricota</taxon>
        <taxon>Caudoviricetes</taxon>
        <taxon>Tybeckvirinae</taxon>
        <taxon>Maenadvirus</taxon>
        <taxon>Maenadvirus maenad</taxon>
    </lineage>
</organism>
<evidence type="ECO:0000313" key="1">
    <source>
        <dbReference type="EMBL" id="AVH85642.1"/>
    </source>
</evidence>
<sequence>MALEIKLSPSWVIINNDYSPSGVILLHKVRSKSSSKVREERTYHSDLAYALKYYAKNAIAKNDKKVKSIREYIDEYNKIFKDGVDKIEKMQQYFETDVTPKKNSDEKQ</sequence>
<dbReference type="KEGG" id="vg:54989209"/>
<name>A0A2P0ZKV9_9CAUD</name>
<evidence type="ECO:0000313" key="2">
    <source>
        <dbReference type="Proteomes" id="UP000241031"/>
    </source>
</evidence>
<dbReference type="EMBL" id="MG765274">
    <property type="protein sequence ID" value="AVH85642.1"/>
    <property type="molecule type" value="Genomic_DNA"/>
</dbReference>